<organism evidence="1">
    <name type="scientific">marine metagenome</name>
    <dbReference type="NCBI Taxonomy" id="408172"/>
    <lineage>
        <taxon>unclassified sequences</taxon>
        <taxon>metagenomes</taxon>
        <taxon>ecological metagenomes</taxon>
    </lineage>
</organism>
<name>A0A382S3H4_9ZZZZ</name>
<feature type="non-terminal residue" evidence="1">
    <location>
        <position position="1"/>
    </location>
</feature>
<dbReference type="EMBL" id="UINC01125686">
    <property type="protein sequence ID" value="SVD03678.1"/>
    <property type="molecule type" value="Genomic_DNA"/>
</dbReference>
<dbReference type="AlphaFoldDB" id="A0A382S3H4"/>
<proteinExistence type="predicted"/>
<sequence>GTQFAVSVFQIDVDNHPDFCFNKIGMGQGIINGKCFFYSFKTQLDAAFATQTEVRQEGLYYVANRVTAFAGVHHGFISEAGDRINVIWATLVPAN</sequence>
<protein>
    <submittedName>
        <fullName evidence="1">Uncharacterized protein</fullName>
    </submittedName>
</protein>
<accession>A0A382S3H4</accession>
<reference evidence="1" key="1">
    <citation type="submission" date="2018-05" db="EMBL/GenBank/DDBJ databases">
        <authorList>
            <person name="Lanie J.A."/>
            <person name="Ng W.-L."/>
            <person name="Kazmierczak K.M."/>
            <person name="Andrzejewski T.M."/>
            <person name="Davidsen T.M."/>
            <person name="Wayne K.J."/>
            <person name="Tettelin H."/>
            <person name="Glass J.I."/>
            <person name="Rusch D."/>
            <person name="Podicherti R."/>
            <person name="Tsui H.-C.T."/>
            <person name="Winkler M.E."/>
        </authorList>
    </citation>
    <scope>NUCLEOTIDE SEQUENCE</scope>
</reference>
<evidence type="ECO:0000313" key="1">
    <source>
        <dbReference type="EMBL" id="SVD03678.1"/>
    </source>
</evidence>
<gene>
    <name evidence="1" type="ORF">METZ01_LOCUS356532</name>
</gene>